<reference evidence="2 3" key="1">
    <citation type="journal article" date="2015" name="PLoS Pathog.">
        <title>Leptomonas seymouri: Adaptations to the Dixenous Life Cycle Analyzed by Genome Sequencing, Transcriptome Profiling and Co-infection with Leishmania donovani.</title>
        <authorList>
            <person name="Kraeva N."/>
            <person name="Butenko A."/>
            <person name="Hlavacova J."/>
            <person name="Kostygov A."/>
            <person name="Myskova J."/>
            <person name="Grybchuk D."/>
            <person name="Lestinova T."/>
            <person name="Votypka J."/>
            <person name="Volf P."/>
            <person name="Opperdoes F."/>
            <person name="Flegontov P."/>
            <person name="Lukes J."/>
            <person name="Yurchenko V."/>
        </authorList>
    </citation>
    <scope>NUCLEOTIDE SEQUENCE [LARGE SCALE GENOMIC DNA]</scope>
    <source>
        <strain evidence="2 3">ATCC 30220</strain>
    </source>
</reference>
<evidence type="ECO:0000256" key="1">
    <source>
        <dbReference type="SAM" id="MobiDB-lite"/>
    </source>
</evidence>
<feature type="region of interest" description="Disordered" evidence="1">
    <location>
        <begin position="1"/>
        <end position="73"/>
    </location>
</feature>
<protein>
    <submittedName>
        <fullName evidence="2">Uncharacterized protein</fullName>
    </submittedName>
</protein>
<dbReference type="EMBL" id="LJSK01000190">
    <property type="protein sequence ID" value="KPI85401.1"/>
    <property type="molecule type" value="Genomic_DNA"/>
</dbReference>
<evidence type="ECO:0000313" key="3">
    <source>
        <dbReference type="Proteomes" id="UP000038009"/>
    </source>
</evidence>
<gene>
    <name evidence="2" type="ORF">ABL78_5549</name>
</gene>
<dbReference type="OMA" id="PYTESQQ"/>
<dbReference type="VEuPathDB" id="TriTrypDB:Lsey_0190_0090"/>
<accession>A0A0N1I4N4</accession>
<dbReference type="Proteomes" id="UP000038009">
    <property type="component" value="Unassembled WGS sequence"/>
</dbReference>
<sequence length="526" mass="54698">MSGYGAESGDRYHNQIRRIQAALRGPSGEEGGPPTSSHDGAPRWPVQRGEGGRSADALPHRPQPLPASANSSGCRVLGERHVNEQAKPEVASKRVIPASPSTGVRRDAYNGPTASAASSPSLFASAVASTTVFDDLVARAWGCYGETGDVRSRDAPAVAEDSHASNVGAALSLSGTPFASASVASTAAHGHLCTTPYRVAASTTARATRSVTPTVAAYPSAAPCNAETASAVSQVSSFDSGFGCLARTPSASATATSANQRGATRIASSVHFDSAAATTQPVSASARVSLARARQRGSGGHQGIQPPVPQQQRLLARIQLLDRILESGCRDTGSAQVLRLLRMIKDDNNKPIFKAAPANWTAVRRLREELVRALLGKPPRGRGFMSAWPASRELSLSPSVVSHAASVMPTRDGPCVERGEMRMPALCECGEAVEDVEEVREESSPHGFSLPATPPPPALHGSTAIAALSQAVAPLPPTVEAVGRGTSESVDDYAASTAAFQRESEAMHHAQERLLARRQASAGGTR</sequence>
<organism evidence="2 3">
    <name type="scientific">Leptomonas seymouri</name>
    <dbReference type="NCBI Taxonomy" id="5684"/>
    <lineage>
        <taxon>Eukaryota</taxon>
        <taxon>Discoba</taxon>
        <taxon>Euglenozoa</taxon>
        <taxon>Kinetoplastea</taxon>
        <taxon>Metakinetoplastina</taxon>
        <taxon>Trypanosomatida</taxon>
        <taxon>Trypanosomatidae</taxon>
        <taxon>Leishmaniinae</taxon>
        <taxon>Leptomonas</taxon>
    </lineage>
</organism>
<keyword evidence="3" id="KW-1185">Reference proteome</keyword>
<evidence type="ECO:0000313" key="2">
    <source>
        <dbReference type="EMBL" id="KPI85401.1"/>
    </source>
</evidence>
<feature type="region of interest" description="Disordered" evidence="1">
    <location>
        <begin position="438"/>
        <end position="457"/>
    </location>
</feature>
<dbReference type="AlphaFoldDB" id="A0A0N1I4N4"/>
<name>A0A0N1I4N4_LEPSE</name>
<comment type="caution">
    <text evidence="2">The sequence shown here is derived from an EMBL/GenBank/DDBJ whole genome shotgun (WGS) entry which is preliminary data.</text>
</comment>
<dbReference type="OrthoDB" id="10681470at2759"/>
<proteinExistence type="predicted"/>